<keyword evidence="2" id="KW-1185">Reference proteome</keyword>
<dbReference type="Proteomes" id="UP000256977">
    <property type="component" value="Unassembled WGS sequence"/>
</dbReference>
<comment type="caution">
    <text evidence="1">The sequence shown here is derived from an EMBL/GenBank/DDBJ whole genome shotgun (WGS) entry which is preliminary data.</text>
</comment>
<dbReference type="EMBL" id="QRDZ01000003">
    <property type="protein sequence ID" value="RED86191.1"/>
    <property type="molecule type" value="Genomic_DNA"/>
</dbReference>
<protein>
    <submittedName>
        <fullName evidence="1">Uncharacterized protein</fullName>
    </submittedName>
</protein>
<evidence type="ECO:0000313" key="1">
    <source>
        <dbReference type="EMBL" id="RED86191.1"/>
    </source>
</evidence>
<proteinExistence type="predicted"/>
<organism evidence="1 2">
    <name type="scientific">Cohnella phaseoli</name>
    <dbReference type="NCBI Taxonomy" id="456490"/>
    <lineage>
        <taxon>Bacteria</taxon>
        <taxon>Bacillati</taxon>
        <taxon>Bacillota</taxon>
        <taxon>Bacilli</taxon>
        <taxon>Bacillales</taxon>
        <taxon>Paenibacillaceae</taxon>
        <taxon>Cohnella</taxon>
    </lineage>
</organism>
<name>A0A3D9KI25_9BACL</name>
<sequence length="80" mass="9351">MSYRIRKFNNTTGKFDPDPATQFIRHMAYYLRMVNQYNAARIDILRGRPAKVPPRNRPARLLSYKLALNARIEAERGVTV</sequence>
<accession>A0A3D9KI25</accession>
<dbReference type="OrthoDB" id="2664670at2"/>
<gene>
    <name evidence="1" type="ORF">DFP98_10342</name>
</gene>
<dbReference type="RefSeq" id="WP_116059334.1">
    <property type="nucleotide sequence ID" value="NZ_QRDZ01000003.1"/>
</dbReference>
<dbReference type="AlphaFoldDB" id="A0A3D9KI25"/>
<evidence type="ECO:0000313" key="2">
    <source>
        <dbReference type="Proteomes" id="UP000256977"/>
    </source>
</evidence>
<reference evidence="1 2" key="1">
    <citation type="submission" date="2018-07" db="EMBL/GenBank/DDBJ databases">
        <title>Genomic Encyclopedia of Type Strains, Phase III (KMG-III): the genomes of soil and plant-associated and newly described type strains.</title>
        <authorList>
            <person name="Whitman W."/>
        </authorList>
    </citation>
    <scope>NUCLEOTIDE SEQUENCE [LARGE SCALE GENOMIC DNA]</scope>
    <source>
        <strain evidence="1 2">CECT 7287</strain>
    </source>
</reference>